<dbReference type="GO" id="GO:1990414">
    <property type="term" value="P:replication-born double-strand break repair via sister chromatid exchange"/>
    <property type="evidence" value="ECO:0007669"/>
    <property type="project" value="TreeGrafter"/>
</dbReference>
<dbReference type="SUPFAM" id="SSF57903">
    <property type="entry name" value="FYVE/PHD zinc finger"/>
    <property type="match status" value="1"/>
</dbReference>
<dbReference type="InterPro" id="IPR019787">
    <property type="entry name" value="Znf_PHD-finger"/>
</dbReference>
<dbReference type="Pfam" id="PF00628">
    <property type="entry name" value="PHD"/>
    <property type="match status" value="1"/>
</dbReference>
<dbReference type="Gene3D" id="3.30.40.10">
    <property type="entry name" value="Zinc/RING finger domain, C3HC4 (zinc finger)"/>
    <property type="match status" value="1"/>
</dbReference>
<dbReference type="InterPro" id="IPR019793">
    <property type="entry name" value="Peroxidases_heam-ligand_BS"/>
</dbReference>
<dbReference type="InterPro" id="IPR016024">
    <property type="entry name" value="ARM-type_fold"/>
</dbReference>
<protein>
    <recommendedName>
        <fullName evidence="12">Sister chromatid cohesion protein</fullName>
    </recommendedName>
</protein>
<evidence type="ECO:0000256" key="9">
    <source>
        <dbReference type="ARBA" id="ARBA00023242"/>
    </source>
</evidence>
<keyword evidence="5 11" id="KW-0863">Zinc-finger</keyword>
<feature type="domain" description="PHD-type" evidence="14">
    <location>
        <begin position="685"/>
        <end position="735"/>
    </location>
</feature>
<dbReference type="GO" id="GO:0071169">
    <property type="term" value="P:establishment of protein localization to chromatin"/>
    <property type="evidence" value="ECO:0007669"/>
    <property type="project" value="TreeGrafter"/>
</dbReference>
<dbReference type="GO" id="GO:0034087">
    <property type="term" value="P:establishment of mitotic sister chromatid cohesion"/>
    <property type="evidence" value="ECO:0007669"/>
    <property type="project" value="TreeGrafter"/>
</dbReference>
<dbReference type="InterPro" id="IPR011989">
    <property type="entry name" value="ARM-like"/>
</dbReference>
<feature type="region of interest" description="Disordered" evidence="13">
    <location>
        <begin position="1785"/>
        <end position="1805"/>
    </location>
</feature>
<comment type="similarity">
    <text evidence="2 12">Belongs to the SCC2/Nipped-B family.</text>
</comment>
<feature type="region of interest" description="Disordered" evidence="13">
    <location>
        <begin position="199"/>
        <end position="219"/>
    </location>
</feature>
<dbReference type="PROSITE" id="PS50016">
    <property type="entry name" value="ZF_PHD_2"/>
    <property type="match status" value="1"/>
</dbReference>
<keyword evidence="3" id="KW-0479">Metal-binding</keyword>
<evidence type="ECO:0000256" key="6">
    <source>
        <dbReference type="ARBA" id="ARBA00022833"/>
    </source>
</evidence>
<keyword evidence="4 12" id="KW-0677">Repeat</keyword>
<dbReference type="PANTHER" id="PTHR21704:SF18">
    <property type="entry name" value="NIPPED-B-LIKE PROTEIN"/>
    <property type="match status" value="1"/>
</dbReference>
<evidence type="ECO:0000259" key="14">
    <source>
        <dbReference type="PROSITE" id="PS50016"/>
    </source>
</evidence>
<keyword evidence="8" id="KW-0408">Iron</keyword>
<dbReference type="GO" id="GO:0008270">
    <property type="term" value="F:zinc ion binding"/>
    <property type="evidence" value="ECO:0007669"/>
    <property type="project" value="UniProtKB-KW"/>
</dbReference>
<dbReference type="PROSITE" id="PS01359">
    <property type="entry name" value="ZF_PHD_1"/>
    <property type="match status" value="1"/>
</dbReference>
<dbReference type="InterPro" id="IPR033031">
    <property type="entry name" value="Scc2/Nipped-B"/>
</dbReference>
<feature type="region of interest" description="Disordered" evidence="13">
    <location>
        <begin position="1481"/>
        <end position="1503"/>
    </location>
</feature>
<comment type="subcellular location">
    <subcellularLocation>
        <location evidence="1 12">Nucleus</location>
    </subcellularLocation>
</comment>
<dbReference type="InterPro" id="IPR024986">
    <property type="entry name" value="Nipped-B_C"/>
</dbReference>
<evidence type="ECO:0000256" key="10">
    <source>
        <dbReference type="ARBA" id="ARBA00023306"/>
    </source>
</evidence>
<dbReference type="PROSITE" id="PS00435">
    <property type="entry name" value="PEROXIDASE_1"/>
    <property type="match status" value="1"/>
</dbReference>
<dbReference type="Gene3D" id="1.25.10.10">
    <property type="entry name" value="Leucine-rich Repeat Variant"/>
    <property type="match status" value="1"/>
</dbReference>
<evidence type="ECO:0000256" key="5">
    <source>
        <dbReference type="ARBA" id="ARBA00022771"/>
    </source>
</evidence>
<reference evidence="15 16" key="1">
    <citation type="journal article" date="2021" name="Commun. Biol.">
        <title>The genome of Shorea leprosula (Dipterocarpaceae) highlights the ecological relevance of drought in aseasonal tropical rainforests.</title>
        <authorList>
            <person name="Ng K.K.S."/>
            <person name="Kobayashi M.J."/>
            <person name="Fawcett J.A."/>
            <person name="Hatakeyama M."/>
            <person name="Paape T."/>
            <person name="Ng C.H."/>
            <person name="Ang C.C."/>
            <person name="Tnah L.H."/>
            <person name="Lee C.T."/>
            <person name="Nishiyama T."/>
            <person name="Sese J."/>
            <person name="O'Brien M.J."/>
            <person name="Copetti D."/>
            <person name="Mohd Noor M.I."/>
            <person name="Ong R.C."/>
            <person name="Putra M."/>
            <person name="Sireger I.Z."/>
            <person name="Indrioko S."/>
            <person name="Kosugi Y."/>
            <person name="Izuno A."/>
            <person name="Isagi Y."/>
            <person name="Lee S.L."/>
            <person name="Shimizu K.K."/>
        </authorList>
    </citation>
    <scope>NUCLEOTIDE SEQUENCE [LARGE SCALE GENOMIC DNA]</scope>
    <source>
        <strain evidence="15">214</strain>
    </source>
</reference>
<evidence type="ECO:0000256" key="2">
    <source>
        <dbReference type="ARBA" id="ARBA00009252"/>
    </source>
</evidence>
<feature type="region of interest" description="Disordered" evidence="13">
    <location>
        <begin position="43"/>
        <end position="62"/>
    </location>
</feature>
<keyword evidence="7" id="KW-0560">Oxidoreductase</keyword>
<dbReference type="GO" id="GO:0016491">
    <property type="term" value="F:oxidoreductase activity"/>
    <property type="evidence" value="ECO:0007669"/>
    <property type="project" value="UniProtKB-KW"/>
</dbReference>
<dbReference type="GO" id="GO:0140588">
    <property type="term" value="P:chromatin looping"/>
    <property type="evidence" value="ECO:0007669"/>
    <property type="project" value="InterPro"/>
</dbReference>
<evidence type="ECO:0000256" key="1">
    <source>
        <dbReference type="ARBA" id="ARBA00004123"/>
    </source>
</evidence>
<evidence type="ECO:0000256" key="8">
    <source>
        <dbReference type="ARBA" id="ARBA00023004"/>
    </source>
</evidence>
<keyword evidence="10 12" id="KW-0131">Cell cycle</keyword>
<proteinExistence type="inferred from homology"/>
<name>A0AAV5JBH3_9ROSI</name>
<keyword evidence="16" id="KW-1185">Reference proteome</keyword>
<evidence type="ECO:0000256" key="12">
    <source>
        <dbReference type="RuleBase" id="RU364107"/>
    </source>
</evidence>
<dbReference type="SMART" id="SM00249">
    <property type="entry name" value="PHD"/>
    <property type="match status" value="1"/>
</dbReference>
<feature type="compositionally biased region" description="Low complexity" evidence="13">
    <location>
        <begin position="1822"/>
        <end position="1832"/>
    </location>
</feature>
<dbReference type="EMBL" id="BPVZ01000029">
    <property type="protein sequence ID" value="GKV08789.1"/>
    <property type="molecule type" value="Genomic_DNA"/>
</dbReference>
<feature type="compositionally biased region" description="Basic residues" evidence="13">
    <location>
        <begin position="1785"/>
        <end position="1796"/>
    </location>
</feature>
<dbReference type="GO" id="GO:0003682">
    <property type="term" value="F:chromatin binding"/>
    <property type="evidence" value="ECO:0007669"/>
    <property type="project" value="TreeGrafter"/>
</dbReference>
<dbReference type="GO" id="GO:0061775">
    <property type="term" value="F:cohesin loader activity"/>
    <property type="evidence" value="ECO:0007669"/>
    <property type="project" value="InterPro"/>
</dbReference>
<dbReference type="InterPro" id="IPR013083">
    <property type="entry name" value="Znf_RING/FYVE/PHD"/>
</dbReference>
<gene>
    <name evidence="15" type="ORF">SLEP1_g20372</name>
</gene>
<dbReference type="CDD" id="cd15489">
    <property type="entry name" value="PHD_SF"/>
    <property type="match status" value="1"/>
</dbReference>
<feature type="compositionally biased region" description="Polar residues" evidence="13">
    <location>
        <begin position="209"/>
        <end position="218"/>
    </location>
</feature>
<dbReference type="InterPro" id="IPR019786">
    <property type="entry name" value="Zinc_finger_PHD-type_CS"/>
</dbReference>
<feature type="compositionally biased region" description="Acidic residues" evidence="13">
    <location>
        <begin position="383"/>
        <end position="392"/>
    </location>
</feature>
<evidence type="ECO:0000256" key="11">
    <source>
        <dbReference type="PROSITE-ProRule" id="PRU00146"/>
    </source>
</evidence>
<sequence length="1832" mass="205166">MSYPSTSGAGPGGLGIGLANTIHSEVAPTVPLHSLPLSFGASDPELQFQDEPGGSSVSSSRTRYLNRSEILSQYRTIAELLSQTDVSYLNIRDEARPVPYDSIEPLKLHAQILQLFPTAFDLSGLVKEQGSGTAVFESKSSEPSPPVINQLNRDFGFSYNQQIQSPPVINQLNGEIGVSYNQQIHHVIANDVSTLSSKKSKIKKKGHTDTPSSVQLQPDPSELQDAVVGKFCEMLEDFCSRAEIPSDDQNEVEWVSLPVSDVRMLVNEIISIRSKKLLHLVPVDILVRLLRVLDHQIHRAEGLSIEESEHSDSDVFSLVFCALESIHASLAVMANNYMPKQLYKEEIIERILEFSRHQIMDVMSAYDPTYRAMHKPSENGAVEGDEDEELDAELGSASKKRKNIKSVKVKRTLNKVSGAMNSILQKLCTILGFVKDLLLIERLSDSSILQLLRTSFTTILVDNIQILQLKAMGLISGIFYSYTQHRTYVMDEIVQLFLKLSSSKRALRAYHLPDEEQRQIQLVTALLIQVVHYSPNLPEALRQEANGNPILEVSVDASYAIKSHEAITDTCCHFWTRVLQRFTSVKAQDVSELKAMIENLVSDLLTTLNLPEYPGSAPILEVLCVLLLQNAGLKSKDISARSMAIDLLGTIAARLKHDAVLCRRDKFWITQEVLSGDSDNQGFQKDACSICFDKRVEKAAFRCQGCQRLFHADCIGVREHENPSRAWYCQFCHCRKQLLVLQSYCESQYKDKEGENYSGLENDSEVSDSFTKVEISQQMLLNYLQDAGSADDVHLFVRWFYLSLWLKDDPKSQQKFKYYLARLKSKAIVRNSGMVSSLLTRDSVKKITLALGQNNSFARGFDKILNMLLASLRENSPVIRAKALRAVSIIVEADPEVLGDKRVQLAVEGRFCDSAISVREAALELVGRHIASHPDVGIKYFEKVAERIKDTGVSVRKRAIRIVRDMCTSNANFSGFTTACIEIISRVSDDESSIQDLVCKTFYEFWFEEPSGSQTQFSGHGSFVPLEVAKKTEQIVEMLRRIANHQLLVIVIKRNLALEFFPQSTKASGINPVLLAAVRRRCESMCKCLLERILQVEEMNNVDAEVPTLPYVLALHAFCIVDPSLCMPASDPSQFVITLQPYLKSQVDNRSVAQLLESIIFVIDAVVSLMRKLSHHIVEELQQDLKHMIVRHSFLSVVHACIKCLCSVSKRIGNGFSVVEYLIQLFFKRLDAQATDNKQQVGRSLFCLGLLIRYGSSLFVATCNKSIDVASSISLFKKYLLVEDFSIKVRSLQALGFVLIARPEYMLEKDIGRILEAALSPGSNIRLKMQVLQNLYEYLLDAESQMGTDKANDDAVHRSVEGGHSVPVAAGAGDTNICGGIVQLYWDNILGRCLDINEQVRQSALKIVEVVLRQGLVHPITCVPYLIALEADPLEVNQKLAHHLLMNMNEKYPAFFESRLGDGLQMSFIFMRSIGANSGNVNEKAQSKLPGNSKGKSEGGSLTQGRLGVSRIYKLIRGNRVSRNKFMYSIIRKFDNPGWNDSVIPFLMYCTEVLALLPFTSPDEPLYLIYSINRIIQVRAGALEANLKALSLHLLQRDAQRAAMENGTFQQNPVQPIFNQMTMVDLNGTIQEELFAQATYSTTTIDLNGTAGQELPHHSISFHTPDLEAKLHGMRAAESRVISEDDVEKIQADCLSAIALQLLLKLKRHLKIVYSLNDSRCQAFSPTEPLTSGEVLSRQNIPFDISETHTSLPSTYQDLVQRYQEFKNALKEDTVDYSTYTANIKRKRPAPRRGAKGRVDDEDGDDDEWAVARRLSYGGRKGNNSRGGRQRW</sequence>
<feature type="region of interest" description="Disordered" evidence="13">
    <location>
        <begin position="375"/>
        <end position="394"/>
    </location>
</feature>
<comment type="caution">
    <text evidence="15">The sequence shown here is derived from an EMBL/GenBank/DDBJ whole genome shotgun (WGS) entry which is preliminary data.</text>
</comment>
<dbReference type="FunFam" id="1.25.10.10:FF:000697">
    <property type="entry name" value="Sister chromatid cohesion protein"/>
    <property type="match status" value="1"/>
</dbReference>
<dbReference type="Pfam" id="PF12765">
    <property type="entry name" value="Cohesin_HEAT"/>
    <property type="match status" value="1"/>
</dbReference>
<evidence type="ECO:0000256" key="4">
    <source>
        <dbReference type="ARBA" id="ARBA00022737"/>
    </source>
</evidence>
<feature type="region of interest" description="Disordered" evidence="13">
    <location>
        <begin position="1813"/>
        <end position="1832"/>
    </location>
</feature>
<dbReference type="GO" id="GO:0010468">
    <property type="term" value="P:regulation of gene expression"/>
    <property type="evidence" value="ECO:0007669"/>
    <property type="project" value="InterPro"/>
</dbReference>
<dbReference type="SUPFAM" id="SSF48371">
    <property type="entry name" value="ARM repeat"/>
    <property type="match status" value="2"/>
</dbReference>
<evidence type="ECO:0000313" key="16">
    <source>
        <dbReference type="Proteomes" id="UP001054252"/>
    </source>
</evidence>
<evidence type="ECO:0000313" key="15">
    <source>
        <dbReference type="EMBL" id="GKV08789.1"/>
    </source>
</evidence>
<dbReference type="InterPro" id="IPR026003">
    <property type="entry name" value="Cohesin_HEAT"/>
</dbReference>
<dbReference type="GO" id="GO:0090694">
    <property type="term" value="C:Scc2-Scc4 cohesin loading complex"/>
    <property type="evidence" value="ECO:0007669"/>
    <property type="project" value="TreeGrafter"/>
</dbReference>
<evidence type="ECO:0000256" key="3">
    <source>
        <dbReference type="ARBA" id="ARBA00022723"/>
    </source>
</evidence>
<dbReference type="InterPro" id="IPR011011">
    <property type="entry name" value="Znf_FYVE_PHD"/>
</dbReference>
<dbReference type="Proteomes" id="UP001054252">
    <property type="component" value="Unassembled WGS sequence"/>
</dbReference>
<accession>A0AAV5JBH3</accession>
<dbReference type="PANTHER" id="PTHR21704">
    <property type="entry name" value="NIPPED-B-LIKE PROTEIN DELANGIN SCC2-RELATED"/>
    <property type="match status" value="1"/>
</dbReference>
<evidence type="ECO:0000256" key="7">
    <source>
        <dbReference type="ARBA" id="ARBA00023002"/>
    </source>
</evidence>
<organism evidence="15 16">
    <name type="scientific">Rubroshorea leprosula</name>
    <dbReference type="NCBI Taxonomy" id="152421"/>
    <lineage>
        <taxon>Eukaryota</taxon>
        <taxon>Viridiplantae</taxon>
        <taxon>Streptophyta</taxon>
        <taxon>Embryophyta</taxon>
        <taxon>Tracheophyta</taxon>
        <taxon>Spermatophyta</taxon>
        <taxon>Magnoliopsida</taxon>
        <taxon>eudicotyledons</taxon>
        <taxon>Gunneridae</taxon>
        <taxon>Pentapetalae</taxon>
        <taxon>rosids</taxon>
        <taxon>malvids</taxon>
        <taxon>Malvales</taxon>
        <taxon>Dipterocarpaceae</taxon>
        <taxon>Rubroshorea</taxon>
    </lineage>
</organism>
<dbReference type="InterPro" id="IPR001965">
    <property type="entry name" value="Znf_PHD"/>
</dbReference>
<keyword evidence="6" id="KW-0862">Zinc</keyword>
<dbReference type="Pfam" id="PF12830">
    <property type="entry name" value="Nipped-B_C"/>
    <property type="match status" value="1"/>
</dbReference>
<keyword evidence="9 12" id="KW-0539">Nucleus</keyword>
<evidence type="ECO:0000256" key="13">
    <source>
        <dbReference type="SAM" id="MobiDB-lite"/>
    </source>
</evidence>
<dbReference type="CDD" id="cd23958">
    <property type="entry name" value="SCC2"/>
    <property type="match status" value="1"/>
</dbReference>